<name>A0A2U9NZN7_STRAS</name>
<dbReference type="EMBL" id="CP029788">
    <property type="protein sequence ID" value="AWT42819.1"/>
    <property type="molecule type" value="Genomic_DNA"/>
</dbReference>
<dbReference type="Proteomes" id="UP000247634">
    <property type="component" value="Chromosome"/>
</dbReference>
<keyword evidence="3" id="KW-1185">Reference proteome</keyword>
<gene>
    <name evidence="2" type="ORF">DMT42_11120</name>
</gene>
<feature type="region of interest" description="Disordered" evidence="1">
    <location>
        <begin position="61"/>
        <end position="111"/>
    </location>
</feature>
<protein>
    <submittedName>
        <fullName evidence="2">Uncharacterized protein</fullName>
    </submittedName>
</protein>
<evidence type="ECO:0000313" key="3">
    <source>
        <dbReference type="Proteomes" id="UP000247634"/>
    </source>
</evidence>
<dbReference type="KEGG" id="sact:DMT42_11120"/>
<accession>A0A2U9NZN7</accession>
<evidence type="ECO:0000313" key="2">
    <source>
        <dbReference type="EMBL" id="AWT42819.1"/>
    </source>
</evidence>
<dbReference type="AlphaFoldDB" id="A0A2U9NZN7"/>
<proteinExistence type="predicted"/>
<sequence length="111" mass="12730">MRRRRPDPEAAGYPPPLDVFDPSDWWVSDLEDYQQVQYARITWAAARRVYVEGGDWTSFLGPPVWLDPDSPRPVQRSSANTSPIPEERGEGHPPRVNRAAAEPRARPIRLR</sequence>
<reference evidence="2 3" key="1">
    <citation type="submission" date="2018-06" db="EMBL/GenBank/DDBJ databases">
        <title>The complete genome sequence of a nosiheptide producer Streptomyces actuosus ATCC 25421: deducing the ability of producing a new class III lantibiotics.</title>
        <authorList>
            <person name="Liu W."/>
            <person name="Sun F."/>
            <person name="Hu Y."/>
        </authorList>
    </citation>
    <scope>NUCLEOTIDE SEQUENCE [LARGE SCALE GENOMIC DNA]</scope>
    <source>
        <strain evidence="2 3">ATCC 25421</strain>
    </source>
</reference>
<evidence type="ECO:0000256" key="1">
    <source>
        <dbReference type="SAM" id="MobiDB-lite"/>
    </source>
</evidence>
<organism evidence="2 3">
    <name type="scientific">Streptomyces actuosus</name>
    <dbReference type="NCBI Taxonomy" id="1885"/>
    <lineage>
        <taxon>Bacteria</taxon>
        <taxon>Bacillati</taxon>
        <taxon>Actinomycetota</taxon>
        <taxon>Actinomycetes</taxon>
        <taxon>Kitasatosporales</taxon>
        <taxon>Streptomycetaceae</taxon>
        <taxon>Streptomyces</taxon>
    </lineage>
</organism>
<dbReference type="RefSeq" id="WP_110627740.1">
    <property type="nucleotide sequence ID" value="NZ_CP029788.1"/>
</dbReference>